<dbReference type="Proteomes" id="UP000265618">
    <property type="component" value="Unassembled WGS sequence"/>
</dbReference>
<comment type="caution">
    <text evidence="1">The sequence shown here is derived from an EMBL/GenBank/DDBJ whole genome shotgun (WGS) entry which is preliminary data.</text>
</comment>
<dbReference type="InterPro" id="IPR016024">
    <property type="entry name" value="ARM-type_fold"/>
</dbReference>
<sequence>MDECIPACSGGDGCNSAAVVPDVSVPDSDAPTVPEAECREGECRDGLRLATPLSESEERHFKTVTVWTRFSRREEFPPADLAIQNEPFDGPVLTLLLCALRREREREVLNEEGEPESESAALERVVDNPLLHCLCTQMAVHTKACSASTPLTHPSGTPLPISFLSLLAMCVSDMVPLYTHIQARQRPTTTHDNMEAESSDTLSFHMENYGQADAIGHGEAHPWLMEPEWLGACFGLLRGVFTAAVQQVGPDGWLVDQVLRVLARLLSVGPIPESADFVSQSLPHPTLLPAVSLCFKYILLSAASVPAIVTDFLSSAMAAAFSLPSAVPPLSSVGVGMDGACLLLPQGMPPNGVSGLTDSGAGAGVKTARVAQQGAFLAPLILACQEQQDDIGLDAQGQALHIPDNALMHALYTPDRPVTKGKNKAETEFRCISSLTLLGRVLGSCLLTLSLSPDVGVRQSALDTIAAVLSNVSTEADSDSLYCTVRVRFAEAVKAVPVLSPSSLPSPALAGDIARGLTTAIPAFAPALLAGVCAYIHVVPPVLRYRCFDVVSACLCGYRPCVSGVIPQGEGEDDAPCPSADGAQYSDPIASKESRLALCIPDTEATQVTLGHLMTLVMLTDSLPDPSGIVAGLADAFNAFLVTDPTNAANPRFQGSVKMERAFAVLCAAVLRALSAAPQYTPILTHCLQRSAASCGISGSVGVEYLVQRVVPIPRMETVDTLSCVLGRAVPSTHTAPSPQSCAAYHILVGLIPVCKCTVPYASLLIGYGVRHMHDRPGFLKCLECYAERANVSGGAVRDSITSVMRSIATERQRLDKEGGVNAVNARRARDPTLYYPGYVASQCVAPVPDPLSDLSSALCVDTPMSTSGSEKGREASFYSVIVPILSPLQPGLLRETCVTLLLQAMECGVCVPGAQGDEASTAMLRCVRACHAIVCVAPSFIDDPIPLPLSLASVTSAALFGLSHAHSHGHSTRCTTLHHALTLLGMCLVMVAKRLTLTLVQVTREGGESARRRTEAGLSALDVVTTFCMGLMAHPAAYARCVSLDVLRVVCQTAMAAEDVLWPVVEGITVNTHLSHTPLLYPQQECIRGEALVSVLLQASSAESATYRVAETGSDSDPMPSLVSVWQILCVVSTSKAQADATVLVAVYLLYLVSSILSHSHSGAPRDTLLQAGRDLCQTLASDLGPVLPLFEEGVDTEDETYLGRFVSALSHCLGLDMAPDNIHSQAVVRCLCRLAVSCPTQAPTCLSVLRHMVTGHGVNGLEGVDQCVSGLIARYVLSPQTALASSAMSLAKALQTVCVDPPALDITSAQAPPATPPAPQLEKGVLLLERYASPSALLHPLQYLPPLCRERELQSLGRILVGVLHANSDDVFEALERLLQ</sequence>
<dbReference type="EMBL" id="BDIP01001049">
    <property type="protein sequence ID" value="GIQ83436.1"/>
    <property type="molecule type" value="Genomic_DNA"/>
</dbReference>
<gene>
    <name evidence="1" type="ORF">KIPB_004755</name>
</gene>
<dbReference type="SUPFAM" id="SSF48371">
    <property type="entry name" value="ARM repeat"/>
    <property type="match status" value="1"/>
</dbReference>
<organism evidence="1 2">
    <name type="scientific">Kipferlia bialata</name>
    <dbReference type="NCBI Taxonomy" id="797122"/>
    <lineage>
        <taxon>Eukaryota</taxon>
        <taxon>Metamonada</taxon>
        <taxon>Carpediemonas-like organisms</taxon>
        <taxon>Kipferlia</taxon>
    </lineage>
</organism>
<evidence type="ECO:0000313" key="2">
    <source>
        <dbReference type="Proteomes" id="UP000265618"/>
    </source>
</evidence>
<keyword evidence="2" id="KW-1185">Reference proteome</keyword>
<reference evidence="1 2" key="1">
    <citation type="journal article" date="2018" name="PLoS ONE">
        <title>The draft genome of Kipferlia bialata reveals reductive genome evolution in fornicate parasites.</title>
        <authorList>
            <person name="Tanifuji G."/>
            <person name="Takabayashi S."/>
            <person name="Kume K."/>
            <person name="Takagi M."/>
            <person name="Nakayama T."/>
            <person name="Kamikawa R."/>
            <person name="Inagaki Y."/>
            <person name="Hashimoto T."/>
        </authorList>
    </citation>
    <scope>NUCLEOTIDE SEQUENCE [LARGE SCALE GENOMIC DNA]</scope>
    <source>
        <strain evidence="1">NY0173</strain>
    </source>
</reference>
<proteinExistence type="predicted"/>
<name>A0A9K3CVK6_9EUKA</name>
<protein>
    <submittedName>
        <fullName evidence="1">Uncharacterized protein</fullName>
    </submittedName>
</protein>
<evidence type="ECO:0000313" key="1">
    <source>
        <dbReference type="EMBL" id="GIQ83436.1"/>
    </source>
</evidence>
<accession>A0A9K3CVK6</accession>